<name>A0A382ZEB0_9ZZZZ</name>
<dbReference type="EMBL" id="UINC01183191">
    <property type="protein sequence ID" value="SVD93812.1"/>
    <property type="molecule type" value="Genomic_DNA"/>
</dbReference>
<sequence>MLFPSKIGFFVTRHLEYVRCNIAAMKTNHILLSILLTIFFSCSDNSSEEVVTFERD</sequence>
<dbReference type="AlphaFoldDB" id="A0A382ZEB0"/>
<gene>
    <name evidence="1" type="ORF">METZ01_LOCUS446666</name>
</gene>
<organism evidence="1">
    <name type="scientific">marine metagenome</name>
    <dbReference type="NCBI Taxonomy" id="408172"/>
    <lineage>
        <taxon>unclassified sequences</taxon>
        <taxon>metagenomes</taxon>
        <taxon>ecological metagenomes</taxon>
    </lineage>
</organism>
<feature type="non-terminal residue" evidence="1">
    <location>
        <position position="56"/>
    </location>
</feature>
<accession>A0A382ZEB0</accession>
<evidence type="ECO:0000313" key="1">
    <source>
        <dbReference type="EMBL" id="SVD93812.1"/>
    </source>
</evidence>
<reference evidence="1" key="1">
    <citation type="submission" date="2018-05" db="EMBL/GenBank/DDBJ databases">
        <authorList>
            <person name="Lanie J.A."/>
            <person name="Ng W.-L."/>
            <person name="Kazmierczak K.M."/>
            <person name="Andrzejewski T.M."/>
            <person name="Davidsen T.M."/>
            <person name="Wayne K.J."/>
            <person name="Tettelin H."/>
            <person name="Glass J.I."/>
            <person name="Rusch D."/>
            <person name="Podicherti R."/>
            <person name="Tsui H.-C.T."/>
            <person name="Winkler M.E."/>
        </authorList>
    </citation>
    <scope>NUCLEOTIDE SEQUENCE</scope>
</reference>
<proteinExistence type="predicted"/>
<protein>
    <submittedName>
        <fullName evidence="1">Uncharacterized protein</fullName>
    </submittedName>
</protein>